<comment type="subcellular location">
    <subcellularLocation>
        <location evidence="1">Nucleus</location>
        <location evidence="1">Nucleolus</location>
    </subcellularLocation>
</comment>
<keyword evidence="5" id="KW-0539">Nucleus</keyword>
<dbReference type="GO" id="GO:0004527">
    <property type="term" value="F:exonuclease activity"/>
    <property type="evidence" value="ECO:0007669"/>
    <property type="project" value="UniProtKB-KW"/>
</dbReference>
<keyword evidence="9" id="KW-1185">Reference proteome</keyword>
<feature type="region of interest" description="Disordered" evidence="6">
    <location>
        <begin position="54"/>
        <end position="106"/>
    </location>
</feature>
<dbReference type="EMBL" id="CAJHUB010000676">
    <property type="protein sequence ID" value="CAD7676131.1"/>
    <property type="molecule type" value="Genomic_DNA"/>
</dbReference>
<dbReference type="SUPFAM" id="SSF53098">
    <property type="entry name" value="Ribonuclease H-like"/>
    <property type="match status" value="1"/>
</dbReference>
<protein>
    <submittedName>
        <fullName evidence="8">(raccoon dog) hypothetical protein</fullName>
    </submittedName>
</protein>
<gene>
    <name evidence="8" type="ORF">NYPRO_LOCUS8926</name>
</gene>
<evidence type="ECO:0000256" key="3">
    <source>
        <dbReference type="ARBA" id="ARBA00022801"/>
    </source>
</evidence>
<proteinExistence type="predicted"/>
<dbReference type="PANTHER" id="PTHR12801:SF57">
    <property type="entry name" value="APOPTOSIS-ENHANCING NUCLEASE"/>
    <property type="match status" value="1"/>
</dbReference>
<dbReference type="GO" id="GO:0005730">
    <property type="term" value="C:nucleolus"/>
    <property type="evidence" value="ECO:0007669"/>
    <property type="project" value="UniProtKB-SubCell"/>
</dbReference>
<dbReference type="InterPro" id="IPR036397">
    <property type="entry name" value="RNaseH_sf"/>
</dbReference>
<keyword evidence="4" id="KW-0269">Exonuclease</keyword>
<dbReference type="Proteomes" id="UP000645828">
    <property type="component" value="Unassembled WGS sequence"/>
</dbReference>
<evidence type="ECO:0000313" key="8">
    <source>
        <dbReference type="EMBL" id="CAD7676131.1"/>
    </source>
</evidence>
<dbReference type="InterPro" id="IPR012337">
    <property type="entry name" value="RNaseH-like_sf"/>
</dbReference>
<evidence type="ECO:0000259" key="7">
    <source>
        <dbReference type="SMART" id="SM00479"/>
    </source>
</evidence>
<name>A0A811YF53_NYCPR</name>
<dbReference type="Pfam" id="PF00929">
    <property type="entry name" value="RNase_T"/>
    <property type="match status" value="1"/>
</dbReference>
<evidence type="ECO:0000256" key="6">
    <source>
        <dbReference type="SAM" id="MobiDB-lite"/>
    </source>
</evidence>
<reference evidence="8" key="1">
    <citation type="submission" date="2020-12" db="EMBL/GenBank/DDBJ databases">
        <authorList>
            <consortium name="Molecular Ecology Group"/>
        </authorList>
    </citation>
    <scope>NUCLEOTIDE SEQUENCE</scope>
    <source>
        <strain evidence="8">TBG_1078</strain>
    </source>
</reference>
<evidence type="ECO:0000256" key="1">
    <source>
        <dbReference type="ARBA" id="ARBA00004604"/>
    </source>
</evidence>
<dbReference type="GO" id="GO:0003676">
    <property type="term" value="F:nucleic acid binding"/>
    <property type="evidence" value="ECO:0007669"/>
    <property type="project" value="InterPro"/>
</dbReference>
<feature type="domain" description="Exonuclease" evidence="7">
    <location>
        <begin position="109"/>
        <end position="275"/>
    </location>
</feature>
<dbReference type="SMART" id="SM00479">
    <property type="entry name" value="EXOIII"/>
    <property type="match status" value="1"/>
</dbReference>
<evidence type="ECO:0000256" key="2">
    <source>
        <dbReference type="ARBA" id="ARBA00022722"/>
    </source>
</evidence>
<comment type="caution">
    <text evidence="8">The sequence shown here is derived from an EMBL/GenBank/DDBJ whole genome shotgun (WGS) entry which is preliminary data.</text>
</comment>
<dbReference type="InterPro" id="IPR047021">
    <property type="entry name" value="REXO1/3/4-like"/>
</dbReference>
<dbReference type="InterPro" id="IPR013520">
    <property type="entry name" value="Ribonucl_H"/>
</dbReference>
<organism evidence="8 9">
    <name type="scientific">Nyctereutes procyonoides</name>
    <name type="common">Raccoon dog</name>
    <name type="synonym">Canis procyonoides</name>
    <dbReference type="NCBI Taxonomy" id="34880"/>
    <lineage>
        <taxon>Eukaryota</taxon>
        <taxon>Metazoa</taxon>
        <taxon>Chordata</taxon>
        <taxon>Craniata</taxon>
        <taxon>Vertebrata</taxon>
        <taxon>Euteleostomi</taxon>
        <taxon>Mammalia</taxon>
        <taxon>Eutheria</taxon>
        <taxon>Laurasiatheria</taxon>
        <taxon>Carnivora</taxon>
        <taxon>Caniformia</taxon>
        <taxon>Canidae</taxon>
        <taxon>Nyctereutes</taxon>
    </lineage>
</organism>
<accession>A0A811YF53</accession>
<dbReference type="AlphaFoldDB" id="A0A811YF53"/>
<keyword evidence="3" id="KW-0378">Hydrolase</keyword>
<feature type="region of interest" description="Disordered" evidence="6">
    <location>
        <begin position="277"/>
        <end position="298"/>
    </location>
</feature>
<sequence>MVPREGPESAQCPCPSLASLNAKDVLRRKHKRKSRQHQRFMARKALLQEQGLLSMPPKLGPSLLPMPSEALPGTEATSSGMQRLRNEPGGASWSRKLTPRESTGPRPSKCVAIDCEMVGTGPRGRVSELARCSVVSYHGDVLYDKYIRPEMPIVDYRTRWSGVTRQHMRKAIPFQVAQKEILKLLKGKVVVGHALHNDFQALKYVHPRSQTRDTTYVPNLLHQPGLHTRTRVSLKDLALQLLHKKIQAGQHGHSSVEDATTAMELYRLVEVQWEQQQASSLPPCPEDREPDSSTDMEQYMEDQYWLEDLAQGTRGETEAQDRRE</sequence>
<evidence type="ECO:0000256" key="4">
    <source>
        <dbReference type="ARBA" id="ARBA00022839"/>
    </source>
</evidence>
<evidence type="ECO:0000256" key="5">
    <source>
        <dbReference type="ARBA" id="ARBA00023242"/>
    </source>
</evidence>
<keyword evidence="2" id="KW-0540">Nuclease</keyword>
<dbReference type="GO" id="GO:0042771">
    <property type="term" value="P:intrinsic apoptotic signaling pathway in response to DNA damage by p53 class mediator"/>
    <property type="evidence" value="ECO:0007669"/>
    <property type="project" value="TreeGrafter"/>
</dbReference>
<dbReference type="PANTHER" id="PTHR12801">
    <property type="entry name" value="RNA EXONUCLEASE REXO1 / RECO3 FAMILY MEMBER-RELATED"/>
    <property type="match status" value="1"/>
</dbReference>
<dbReference type="Gene3D" id="3.30.420.10">
    <property type="entry name" value="Ribonuclease H-like superfamily/Ribonuclease H"/>
    <property type="match status" value="1"/>
</dbReference>
<evidence type="ECO:0000313" key="9">
    <source>
        <dbReference type="Proteomes" id="UP000645828"/>
    </source>
</evidence>
<dbReference type="FunFam" id="3.30.420.10:FF:000007">
    <property type="entry name" value="Interferon-stimulated exonuclease gene 20"/>
    <property type="match status" value="1"/>
</dbReference>